<keyword evidence="3" id="KW-1003">Cell membrane</keyword>
<dbReference type="GO" id="GO:0005886">
    <property type="term" value="C:plasma membrane"/>
    <property type="evidence" value="ECO:0007669"/>
    <property type="project" value="UniProtKB-SubCell"/>
</dbReference>
<dbReference type="InterPro" id="IPR050366">
    <property type="entry name" value="BP-dependent_transpt_permease"/>
</dbReference>
<dbReference type="PANTHER" id="PTHR43386:SF1">
    <property type="entry name" value="D,D-DIPEPTIDE TRANSPORT SYSTEM PERMEASE PROTEIN DDPC-RELATED"/>
    <property type="match status" value="1"/>
</dbReference>
<dbReference type="InterPro" id="IPR027417">
    <property type="entry name" value="P-loop_NTPase"/>
</dbReference>
<dbReference type="Pfam" id="PF00005">
    <property type="entry name" value="ABC_tran"/>
    <property type="match status" value="1"/>
</dbReference>
<comment type="subcellular location">
    <subcellularLocation>
        <location evidence="1">Cell membrane</location>
        <topology evidence="1">Multi-pass membrane protein</topology>
    </subcellularLocation>
</comment>
<evidence type="ECO:0000313" key="10">
    <source>
        <dbReference type="EMBL" id="GES04807.1"/>
    </source>
</evidence>
<dbReference type="GO" id="GO:0055085">
    <property type="term" value="P:transmembrane transport"/>
    <property type="evidence" value="ECO:0007669"/>
    <property type="project" value="InterPro"/>
</dbReference>
<evidence type="ECO:0000259" key="9">
    <source>
        <dbReference type="Pfam" id="PF00528"/>
    </source>
</evidence>
<dbReference type="PANTHER" id="PTHR43386">
    <property type="entry name" value="OLIGOPEPTIDE TRANSPORT SYSTEM PERMEASE PROTEIN APPC"/>
    <property type="match status" value="1"/>
</dbReference>
<keyword evidence="5 7" id="KW-1133">Transmembrane helix</keyword>
<dbReference type="PROSITE" id="PS00211">
    <property type="entry name" value="ABC_TRANSPORTER_1"/>
    <property type="match status" value="1"/>
</dbReference>
<reference evidence="10 11" key="1">
    <citation type="submission" date="2019-10" db="EMBL/GenBank/DDBJ databases">
        <title>Whole genome shotgun sequence of Acrocarpospora corrugata NBRC 13972.</title>
        <authorList>
            <person name="Ichikawa N."/>
            <person name="Kimura A."/>
            <person name="Kitahashi Y."/>
            <person name="Komaki H."/>
            <person name="Oguchi A."/>
        </authorList>
    </citation>
    <scope>NUCLEOTIDE SEQUENCE [LARGE SCALE GENOMIC DNA]</scope>
    <source>
        <strain evidence="10 11">NBRC 13972</strain>
    </source>
</reference>
<dbReference type="RefSeq" id="WP_170317216.1">
    <property type="nucleotide sequence ID" value="NZ_BAAABN010000093.1"/>
</dbReference>
<evidence type="ECO:0000256" key="6">
    <source>
        <dbReference type="ARBA" id="ARBA00023136"/>
    </source>
</evidence>
<evidence type="ECO:0000256" key="5">
    <source>
        <dbReference type="ARBA" id="ARBA00022989"/>
    </source>
</evidence>
<dbReference type="InterPro" id="IPR035906">
    <property type="entry name" value="MetI-like_sf"/>
</dbReference>
<dbReference type="InterPro" id="IPR017871">
    <property type="entry name" value="ABC_transporter-like_CS"/>
</dbReference>
<evidence type="ECO:0000313" key="11">
    <source>
        <dbReference type="Proteomes" id="UP000334990"/>
    </source>
</evidence>
<evidence type="ECO:0000256" key="2">
    <source>
        <dbReference type="ARBA" id="ARBA00022448"/>
    </source>
</evidence>
<dbReference type="GO" id="GO:0005524">
    <property type="term" value="F:ATP binding"/>
    <property type="evidence" value="ECO:0007669"/>
    <property type="project" value="InterPro"/>
</dbReference>
<proteinExistence type="predicted"/>
<protein>
    <submittedName>
        <fullName evidence="10">Uncharacterized protein</fullName>
    </submittedName>
</protein>
<evidence type="ECO:0000256" key="7">
    <source>
        <dbReference type="SAM" id="Phobius"/>
    </source>
</evidence>
<organism evidence="10 11">
    <name type="scientific">Acrocarpospora corrugata</name>
    <dbReference type="NCBI Taxonomy" id="35763"/>
    <lineage>
        <taxon>Bacteria</taxon>
        <taxon>Bacillati</taxon>
        <taxon>Actinomycetota</taxon>
        <taxon>Actinomycetes</taxon>
        <taxon>Streptosporangiales</taxon>
        <taxon>Streptosporangiaceae</taxon>
        <taxon>Acrocarpospora</taxon>
    </lineage>
</organism>
<feature type="domain" description="ABC transmembrane type-1" evidence="9">
    <location>
        <begin position="87"/>
        <end position="127"/>
    </location>
</feature>
<dbReference type="InterPro" id="IPR000515">
    <property type="entry name" value="MetI-like"/>
</dbReference>
<feature type="transmembrane region" description="Helical" evidence="7">
    <location>
        <begin position="107"/>
        <end position="127"/>
    </location>
</feature>
<keyword evidence="4 7" id="KW-0812">Transmembrane</keyword>
<feature type="transmembrane region" description="Helical" evidence="7">
    <location>
        <begin position="72"/>
        <end position="95"/>
    </location>
</feature>
<dbReference type="SUPFAM" id="SSF52540">
    <property type="entry name" value="P-loop containing nucleoside triphosphate hydrolases"/>
    <property type="match status" value="1"/>
</dbReference>
<sequence>MRRLDAIARAGLIFLVALVVLVVVARLTGLGGDPEKIVGPRLAPPGPQWWFGTDSLGRSMLPRVLQGTGTSLLLSAVAVPATAVVATALGVLAGYRGGWLNELVMRVVDVLYSFPAIILAILVAALVRLAQSRPADQATLRGQLERVRLSDPERIMRAFPHQLSGGMAQRVGIAMAMAARPRLLVADEPTAALDSQVRQDVLDTVFALAAEGPGSCCSPTTCRPCPAAARGWPSCTAGAWSRTVPPIRCWGLRCIRTRRRWRVLCRATRFGARGWSRFRAGRRC</sequence>
<dbReference type="Proteomes" id="UP000334990">
    <property type="component" value="Unassembled WGS sequence"/>
</dbReference>
<dbReference type="AlphaFoldDB" id="A0A5M3W6Z3"/>
<dbReference type="EMBL" id="BLAD01000087">
    <property type="protein sequence ID" value="GES04807.1"/>
    <property type="molecule type" value="Genomic_DNA"/>
</dbReference>
<dbReference type="InterPro" id="IPR003439">
    <property type="entry name" value="ABC_transporter-like_ATP-bd"/>
</dbReference>
<evidence type="ECO:0000256" key="3">
    <source>
        <dbReference type="ARBA" id="ARBA00022475"/>
    </source>
</evidence>
<keyword evidence="11" id="KW-1185">Reference proteome</keyword>
<name>A0A5M3W6Z3_9ACTN</name>
<evidence type="ECO:0000256" key="4">
    <source>
        <dbReference type="ARBA" id="ARBA00022692"/>
    </source>
</evidence>
<dbReference type="Gene3D" id="3.40.50.300">
    <property type="entry name" value="P-loop containing nucleotide triphosphate hydrolases"/>
    <property type="match status" value="1"/>
</dbReference>
<keyword evidence="2" id="KW-0813">Transport</keyword>
<evidence type="ECO:0000256" key="1">
    <source>
        <dbReference type="ARBA" id="ARBA00004651"/>
    </source>
</evidence>
<feature type="domain" description="ABC transporter" evidence="8">
    <location>
        <begin position="135"/>
        <end position="191"/>
    </location>
</feature>
<comment type="caution">
    <text evidence="10">The sequence shown here is derived from an EMBL/GenBank/DDBJ whole genome shotgun (WGS) entry which is preliminary data.</text>
</comment>
<dbReference type="SUPFAM" id="SSF161098">
    <property type="entry name" value="MetI-like"/>
    <property type="match status" value="1"/>
</dbReference>
<dbReference type="GO" id="GO:0016887">
    <property type="term" value="F:ATP hydrolysis activity"/>
    <property type="evidence" value="ECO:0007669"/>
    <property type="project" value="InterPro"/>
</dbReference>
<evidence type="ECO:0000259" key="8">
    <source>
        <dbReference type="Pfam" id="PF00005"/>
    </source>
</evidence>
<keyword evidence="6 7" id="KW-0472">Membrane</keyword>
<gene>
    <name evidence="10" type="ORF">Acor_68750</name>
</gene>
<dbReference type="Pfam" id="PF00528">
    <property type="entry name" value="BPD_transp_1"/>
    <property type="match status" value="1"/>
</dbReference>
<accession>A0A5M3W6Z3</accession>